<dbReference type="Gene3D" id="2.60.40.380">
    <property type="entry name" value="Purple acid phosphatase-like, N-terminal"/>
    <property type="match status" value="1"/>
</dbReference>
<dbReference type="SUPFAM" id="SSF49363">
    <property type="entry name" value="Purple acid phosphatase, N-terminal domain"/>
    <property type="match status" value="1"/>
</dbReference>
<dbReference type="SUPFAM" id="SSF56300">
    <property type="entry name" value="Metallo-dependent phosphatases"/>
    <property type="match status" value="1"/>
</dbReference>
<dbReference type="PANTHER" id="PTHR45867:SF3">
    <property type="entry name" value="ACID PHOSPHATASE TYPE 7"/>
    <property type="match status" value="1"/>
</dbReference>
<dbReference type="Pfam" id="PF00149">
    <property type="entry name" value="Metallophos"/>
    <property type="match status" value="1"/>
</dbReference>
<dbReference type="InterPro" id="IPR004843">
    <property type="entry name" value="Calcineurin-like_PHP"/>
</dbReference>
<dbReference type="EC" id="3.1.3.2" evidence="3"/>
<dbReference type="Pfam" id="PF16656">
    <property type="entry name" value="Pur_ac_phosph_N"/>
    <property type="match status" value="1"/>
</dbReference>
<feature type="domain" description="Purple acid phosphatase C-terminal" evidence="5">
    <location>
        <begin position="372"/>
        <end position="425"/>
    </location>
</feature>
<feature type="signal peptide" evidence="3">
    <location>
        <begin position="1"/>
        <end position="22"/>
    </location>
</feature>
<dbReference type="Gene3D" id="3.60.21.10">
    <property type="match status" value="1"/>
</dbReference>
<reference evidence="7 8" key="1">
    <citation type="submission" date="2022-05" db="EMBL/GenBank/DDBJ databases">
        <authorList>
            <consortium name="Genoscope - CEA"/>
            <person name="William W."/>
        </authorList>
    </citation>
    <scope>NUCLEOTIDE SEQUENCE [LARGE SCALE GENOMIC DNA]</scope>
</reference>
<evidence type="ECO:0000313" key="8">
    <source>
        <dbReference type="Proteomes" id="UP001159427"/>
    </source>
</evidence>
<evidence type="ECO:0000256" key="2">
    <source>
        <dbReference type="ARBA" id="ARBA00023180"/>
    </source>
</evidence>
<dbReference type="InterPro" id="IPR008963">
    <property type="entry name" value="Purple_acid_Pase-like_N"/>
</dbReference>
<feature type="chain" id="PRO_5044963879" description="Purple acid phosphatase" evidence="3">
    <location>
        <begin position="23"/>
        <end position="442"/>
    </location>
</feature>
<accession>A0ABN8RKH5</accession>
<proteinExistence type="inferred from homology"/>
<keyword evidence="1 3" id="KW-0732">Signal</keyword>
<protein>
    <recommendedName>
        <fullName evidence="3">Purple acid phosphatase</fullName>
        <ecNumber evidence="3">3.1.3.2</ecNumber>
    </recommendedName>
</protein>
<name>A0ABN8RKH5_9CNID</name>
<keyword evidence="8" id="KW-1185">Reference proteome</keyword>
<dbReference type="CDD" id="cd00839">
    <property type="entry name" value="MPP_PAPs"/>
    <property type="match status" value="1"/>
</dbReference>
<evidence type="ECO:0000256" key="3">
    <source>
        <dbReference type="RuleBase" id="RU361203"/>
    </source>
</evidence>
<organism evidence="7 8">
    <name type="scientific">Porites evermanni</name>
    <dbReference type="NCBI Taxonomy" id="104178"/>
    <lineage>
        <taxon>Eukaryota</taxon>
        <taxon>Metazoa</taxon>
        <taxon>Cnidaria</taxon>
        <taxon>Anthozoa</taxon>
        <taxon>Hexacorallia</taxon>
        <taxon>Scleractinia</taxon>
        <taxon>Fungiina</taxon>
        <taxon>Poritidae</taxon>
        <taxon>Porites</taxon>
    </lineage>
</organism>
<feature type="domain" description="Purple acid phosphatase N-terminal" evidence="6">
    <location>
        <begin position="27"/>
        <end position="120"/>
    </location>
</feature>
<dbReference type="InterPro" id="IPR025733">
    <property type="entry name" value="PAPs_C"/>
</dbReference>
<dbReference type="PANTHER" id="PTHR45867">
    <property type="entry name" value="PURPLE ACID PHOSPHATASE"/>
    <property type="match status" value="1"/>
</dbReference>
<gene>
    <name evidence="7" type="ORF">PEVE_00012650</name>
</gene>
<dbReference type="Pfam" id="PF14008">
    <property type="entry name" value="Metallophos_C"/>
    <property type="match status" value="1"/>
</dbReference>
<sequence>MASIVRQCMCSVLLLFLNNCYGDDPQPQQIHLASTGDPTEMMVTWVTLTLTNYSIVEYNKGGFPLTLRATGAVTKFTDGGSQHRVLYMHRVKLTGLAYDQVYDYHCGGWDGWSALFSFKTFKSGVDWSPRLAVFGDLGSVNAKSLSYLQEETQMGHFDGILHVGDFAYNMDTTKGRLNDYIYFSLNSFQECTPSTFSSNLTVNFSNYRSRFSMPGNSEGIFYSWNIGPAHIISISTEVYFFLNYGLEQVVQQYNWLEKDLQEAASPKNRKLHPWIITMGHRPMYCSNSDGDDCTKHESVVRGGLTSKHLFPLEDLFYKYGVDLSIWAHEHSYERLFPIYKRQVSHNFFVLNIIINIKDDNAFLPHLLLVQSTGCQEDHDPFEKDYPPWTAYRSEDYGYTRMTIFNETHLFMDQVSVDKEGEVIDKVWIIKDSHGPEAWTAKQ</sequence>
<dbReference type="InterPro" id="IPR015914">
    <property type="entry name" value="PAPs_N"/>
</dbReference>
<evidence type="ECO:0000259" key="5">
    <source>
        <dbReference type="Pfam" id="PF14008"/>
    </source>
</evidence>
<dbReference type="InterPro" id="IPR041792">
    <property type="entry name" value="MPP_PAP"/>
</dbReference>
<dbReference type="Proteomes" id="UP001159427">
    <property type="component" value="Unassembled WGS sequence"/>
</dbReference>
<evidence type="ECO:0000256" key="1">
    <source>
        <dbReference type="ARBA" id="ARBA00022729"/>
    </source>
</evidence>
<dbReference type="EMBL" id="CALNXI010001932">
    <property type="protein sequence ID" value="CAH3179914.1"/>
    <property type="molecule type" value="Genomic_DNA"/>
</dbReference>
<evidence type="ECO:0000313" key="7">
    <source>
        <dbReference type="EMBL" id="CAH3179914.1"/>
    </source>
</evidence>
<keyword evidence="3" id="KW-0378">Hydrolase</keyword>
<comment type="catalytic activity">
    <reaction evidence="3">
        <text>a phosphate monoester + H2O = an alcohol + phosphate</text>
        <dbReference type="Rhea" id="RHEA:15017"/>
        <dbReference type="ChEBI" id="CHEBI:15377"/>
        <dbReference type="ChEBI" id="CHEBI:30879"/>
        <dbReference type="ChEBI" id="CHEBI:43474"/>
        <dbReference type="ChEBI" id="CHEBI:67140"/>
        <dbReference type="EC" id="3.1.3.2"/>
    </reaction>
</comment>
<comment type="caution">
    <text evidence="7">The sequence shown here is derived from an EMBL/GenBank/DDBJ whole genome shotgun (WGS) entry which is preliminary data.</text>
</comment>
<keyword evidence="2" id="KW-0325">Glycoprotein</keyword>
<feature type="domain" description="Calcineurin-like phosphoesterase" evidence="4">
    <location>
        <begin position="130"/>
        <end position="332"/>
    </location>
</feature>
<evidence type="ECO:0000259" key="4">
    <source>
        <dbReference type="Pfam" id="PF00149"/>
    </source>
</evidence>
<evidence type="ECO:0000259" key="6">
    <source>
        <dbReference type="Pfam" id="PF16656"/>
    </source>
</evidence>
<comment type="similarity">
    <text evidence="3">Belongs to the metallophosphoesterase superfamily. Purple acid phosphatase family.</text>
</comment>
<dbReference type="InterPro" id="IPR029052">
    <property type="entry name" value="Metallo-depent_PP-like"/>
</dbReference>